<sequence length="720" mass="75770">MTYAELTALDLYPIVQTAEAWELLARNMDGDQARARRDVVGPLTYGWTGKDAEKAIFMLNVFADQMEAARIEAAANAAILREALQLISDAKLELTRIANEAHSQGLTLAADGRLTWTANSDAQNTSYQNAANGFAGRITAALQKAVDADVAAAGALLANVDWQGTKDAPKNDFNAGSLGSDGNADAARVATLIEKMNKPATLSEDEADALRAYLAQNAADVPFSTTLLTRIGPEGLSDASYNLAMSTALTGERNPKDLRVDDFKQTQALLGQTLATASPTLAKDSGWMQRFKEAGEKPRHTPQDAANSGSQNPATVYGYQSLAPLLANGKFDSSFLAQTSDGILAFEKKQGDPTVWTREPQPKYPVSALGDPARNLDPMNSVLDGFKNNPEAATSYFADRSEGAKQEGTKEDPDLTLGRERIDAIMERGGDARADSAGNALVAATTGPPGSPELAQQRVDALTNSVRSFAENGTPEPLRDSVVQMLSGNAESMNAALTQAGEGKGGTVPVPHGPLAEISRGDMTKVLSEVAADPADIETLKKVQEGYTYASLDQINARQDIPADVKARSIENVMESSSKAFGALDSVIAQDIRKAAEEAQANNEASNSRLGMWTGLLIDSASTIGGATAVAANPLIGVPVALGATYANAWVSDYLANAQESSDAAAQISDVYTNGAVYSEEVMAAWARAHPDAGVSEHTAINTAQDGFAVGDHNANNETG</sequence>
<dbReference type="AlphaFoldDB" id="A0AA41U735"/>
<proteinExistence type="predicted"/>
<organism evidence="2 3">
    <name type="scientific">Yinghuangia soli</name>
    <dbReference type="NCBI Taxonomy" id="2908204"/>
    <lineage>
        <taxon>Bacteria</taxon>
        <taxon>Bacillati</taxon>
        <taxon>Actinomycetota</taxon>
        <taxon>Actinomycetes</taxon>
        <taxon>Kitasatosporales</taxon>
        <taxon>Streptomycetaceae</taxon>
        <taxon>Yinghuangia</taxon>
    </lineage>
</organism>
<evidence type="ECO:0000313" key="3">
    <source>
        <dbReference type="Proteomes" id="UP001165378"/>
    </source>
</evidence>
<evidence type="ECO:0000256" key="1">
    <source>
        <dbReference type="SAM" id="MobiDB-lite"/>
    </source>
</evidence>
<feature type="region of interest" description="Disordered" evidence="1">
    <location>
        <begin position="353"/>
        <end position="372"/>
    </location>
</feature>
<keyword evidence="3" id="KW-1185">Reference proteome</keyword>
<feature type="region of interest" description="Disordered" evidence="1">
    <location>
        <begin position="293"/>
        <end position="312"/>
    </location>
</feature>
<name>A0AA41U735_9ACTN</name>
<dbReference type="RefSeq" id="WP_235058424.1">
    <property type="nucleotide sequence ID" value="NZ_JAKFHA010000055.1"/>
</dbReference>
<accession>A0AA41U735</accession>
<dbReference type="EMBL" id="JAKFHA010000055">
    <property type="protein sequence ID" value="MCF2533657.1"/>
    <property type="molecule type" value="Genomic_DNA"/>
</dbReference>
<protein>
    <submittedName>
        <fullName evidence="2">Uncharacterized protein</fullName>
    </submittedName>
</protein>
<gene>
    <name evidence="2" type="ORF">LZ495_41455</name>
</gene>
<comment type="caution">
    <text evidence="2">The sequence shown here is derived from an EMBL/GenBank/DDBJ whole genome shotgun (WGS) entry which is preliminary data.</text>
</comment>
<evidence type="ECO:0000313" key="2">
    <source>
        <dbReference type="EMBL" id="MCF2533657.1"/>
    </source>
</evidence>
<dbReference type="Proteomes" id="UP001165378">
    <property type="component" value="Unassembled WGS sequence"/>
</dbReference>
<reference evidence="2" key="1">
    <citation type="submission" date="2022-01" db="EMBL/GenBank/DDBJ databases">
        <title>Genome-Based Taxonomic Classification of the Phylum Actinobacteria.</title>
        <authorList>
            <person name="Gao Y."/>
        </authorList>
    </citation>
    <scope>NUCLEOTIDE SEQUENCE</scope>
    <source>
        <strain evidence="2">KLBMP 8922</strain>
    </source>
</reference>
<feature type="compositionally biased region" description="Basic and acidic residues" evidence="1">
    <location>
        <begin position="293"/>
        <end position="302"/>
    </location>
</feature>